<evidence type="ECO:0000259" key="1">
    <source>
        <dbReference type="Pfam" id="PF21789"/>
    </source>
</evidence>
<dbReference type="EMBL" id="JABSTR010000006">
    <property type="protein sequence ID" value="KAH9374458.1"/>
    <property type="molecule type" value="Genomic_DNA"/>
</dbReference>
<organism evidence="2 3">
    <name type="scientific">Haemaphysalis longicornis</name>
    <name type="common">Bush tick</name>
    <dbReference type="NCBI Taxonomy" id="44386"/>
    <lineage>
        <taxon>Eukaryota</taxon>
        <taxon>Metazoa</taxon>
        <taxon>Ecdysozoa</taxon>
        <taxon>Arthropoda</taxon>
        <taxon>Chelicerata</taxon>
        <taxon>Arachnida</taxon>
        <taxon>Acari</taxon>
        <taxon>Parasitiformes</taxon>
        <taxon>Ixodida</taxon>
        <taxon>Ixodoidea</taxon>
        <taxon>Ixodidae</taxon>
        <taxon>Haemaphysalinae</taxon>
        <taxon>Haemaphysalis</taxon>
    </lineage>
</organism>
<dbReference type="Pfam" id="PF21789">
    <property type="entry name" value="TNP-like_RNaseH_C"/>
    <property type="match status" value="1"/>
</dbReference>
<name>A0A9J6GGI8_HAELO</name>
<dbReference type="VEuPathDB" id="VectorBase:HLOH_047540"/>
<evidence type="ECO:0000313" key="3">
    <source>
        <dbReference type="Proteomes" id="UP000821853"/>
    </source>
</evidence>
<dbReference type="AlphaFoldDB" id="A0A9J6GGI8"/>
<dbReference type="Proteomes" id="UP000821853">
    <property type="component" value="Chromosome 4"/>
</dbReference>
<keyword evidence="3" id="KW-1185">Reference proteome</keyword>
<evidence type="ECO:0000313" key="2">
    <source>
        <dbReference type="EMBL" id="KAH9374458.1"/>
    </source>
</evidence>
<dbReference type="OrthoDB" id="6509481at2759"/>
<sequence>MQTFRLEAQVEARSSHLIALGNVHKAEFKRYICTSNLNQDPLEFYFSCVRQRGGWNSHPSAAQFRLAYRKTSVHAAALGSKNANVTPQLEGIALAKSQSTRTDDIREQDAPTTQDDDELLNLAHTLSTYSSEVVRYIGGYIVRTTSKQLHCAECVGPLTSDSISSLLTQMKDNGVLIEPSAFVHAALHAAELAFRHSTITDHKEQVNALTLRSFGEFAESHTTMFEQMVHYSDEPHYVNNMTKVVQRKYSLLRLRSFAKHMTQQSRGEYLRHMLTKRVLFAHQ</sequence>
<protein>
    <recommendedName>
        <fullName evidence="1">Transposable element P transposase-like RNase H C-terminal domain-containing protein</fullName>
    </recommendedName>
</protein>
<dbReference type="PANTHER" id="PTHR47577">
    <property type="entry name" value="THAP DOMAIN-CONTAINING PROTEIN 6"/>
    <property type="match status" value="1"/>
</dbReference>
<feature type="domain" description="Transposable element P transposase-like RNase H C-terminal" evidence="1">
    <location>
        <begin position="36"/>
        <end position="69"/>
    </location>
</feature>
<proteinExistence type="predicted"/>
<dbReference type="PANTHER" id="PTHR47577:SF2">
    <property type="entry name" value="THAP DOMAIN CONTAINING 9"/>
    <property type="match status" value="1"/>
</dbReference>
<comment type="caution">
    <text evidence="2">The sequence shown here is derived from an EMBL/GenBank/DDBJ whole genome shotgun (WGS) entry which is preliminary data.</text>
</comment>
<reference evidence="2 3" key="1">
    <citation type="journal article" date="2020" name="Cell">
        <title>Large-Scale Comparative Analyses of Tick Genomes Elucidate Their Genetic Diversity and Vector Capacities.</title>
        <authorList>
            <consortium name="Tick Genome and Microbiome Consortium (TIGMIC)"/>
            <person name="Jia N."/>
            <person name="Wang J."/>
            <person name="Shi W."/>
            <person name="Du L."/>
            <person name="Sun Y."/>
            <person name="Zhan W."/>
            <person name="Jiang J.F."/>
            <person name="Wang Q."/>
            <person name="Zhang B."/>
            <person name="Ji P."/>
            <person name="Bell-Sakyi L."/>
            <person name="Cui X.M."/>
            <person name="Yuan T.T."/>
            <person name="Jiang B.G."/>
            <person name="Yang W.F."/>
            <person name="Lam T.T."/>
            <person name="Chang Q.C."/>
            <person name="Ding S.J."/>
            <person name="Wang X.J."/>
            <person name="Zhu J.G."/>
            <person name="Ruan X.D."/>
            <person name="Zhao L."/>
            <person name="Wei J.T."/>
            <person name="Ye R.Z."/>
            <person name="Que T.C."/>
            <person name="Du C.H."/>
            <person name="Zhou Y.H."/>
            <person name="Cheng J.X."/>
            <person name="Dai P.F."/>
            <person name="Guo W.B."/>
            <person name="Han X.H."/>
            <person name="Huang E.J."/>
            <person name="Li L.F."/>
            <person name="Wei W."/>
            <person name="Gao Y.C."/>
            <person name="Liu J.Z."/>
            <person name="Shao H.Z."/>
            <person name="Wang X."/>
            <person name="Wang C.C."/>
            <person name="Yang T.C."/>
            <person name="Huo Q.B."/>
            <person name="Li W."/>
            <person name="Chen H.Y."/>
            <person name="Chen S.E."/>
            <person name="Zhou L.G."/>
            <person name="Ni X.B."/>
            <person name="Tian J.H."/>
            <person name="Sheng Y."/>
            <person name="Liu T."/>
            <person name="Pan Y.S."/>
            <person name="Xia L.Y."/>
            <person name="Li J."/>
            <person name="Zhao F."/>
            <person name="Cao W.C."/>
        </authorList>
    </citation>
    <scope>NUCLEOTIDE SEQUENCE [LARGE SCALE GENOMIC DNA]</scope>
    <source>
        <strain evidence="2">HaeL-2018</strain>
    </source>
</reference>
<gene>
    <name evidence="2" type="ORF">HPB48_004475</name>
</gene>
<dbReference type="InterPro" id="IPR048367">
    <property type="entry name" value="TNP-like_RNaseH_C"/>
</dbReference>
<accession>A0A9J6GGI8</accession>